<sequence length="52" mass="6171">MRLFSLVSWLKSQTGCWNNISPYGYVVINLQFFCHIFLSAPRTYLKREKNSL</sequence>
<evidence type="ECO:0000313" key="2">
    <source>
        <dbReference type="EMBL" id="JAH26799.1"/>
    </source>
</evidence>
<evidence type="ECO:0000256" key="1">
    <source>
        <dbReference type="SAM" id="Phobius"/>
    </source>
</evidence>
<keyword evidence="1" id="KW-1133">Transmembrane helix</keyword>
<proteinExistence type="predicted"/>
<accession>A0A0E9RCK3</accession>
<protein>
    <submittedName>
        <fullName evidence="2">Uncharacterized protein</fullName>
    </submittedName>
</protein>
<dbReference type="AlphaFoldDB" id="A0A0E9RCK3"/>
<organism evidence="2">
    <name type="scientific">Anguilla anguilla</name>
    <name type="common">European freshwater eel</name>
    <name type="synonym">Muraena anguilla</name>
    <dbReference type="NCBI Taxonomy" id="7936"/>
    <lineage>
        <taxon>Eukaryota</taxon>
        <taxon>Metazoa</taxon>
        <taxon>Chordata</taxon>
        <taxon>Craniata</taxon>
        <taxon>Vertebrata</taxon>
        <taxon>Euteleostomi</taxon>
        <taxon>Actinopterygii</taxon>
        <taxon>Neopterygii</taxon>
        <taxon>Teleostei</taxon>
        <taxon>Anguilliformes</taxon>
        <taxon>Anguillidae</taxon>
        <taxon>Anguilla</taxon>
    </lineage>
</organism>
<dbReference type="EMBL" id="GBXM01081778">
    <property type="protein sequence ID" value="JAH26799.1"/>
    <property type="molecule type" value="Transcribed_RNA"/>
</dbReference>
<keyword evidence="1" id="KW-0472">Membrane</keyword>
<name>A0A0E9RCK3_ANGAN</name>
<keyword evidence="1" id="KW-0812">Transmembrane</keyword>
<reference evidence="2" key="2">
    <citation type="journal article" date="2015" name="Fish Shellfish Immunol.">
        <title>Early steps in the European eel (Anguilla anguilla)-Vibrio vulnificus interaction in the gills: Role of the RtxA13 toxin.</title>
        <authorList>
            <person name="Callol A."/>
            <person name="Pajuelo D."/>
            <person name="Ebbesson L."/>
            <person name="Teles M."/>
            <person name="MacKenzie S."/>
            <person name="Amaro C."/>
        </authorList>
    </citation>
    <scope>NUCLEOTIDE SEQUENCE</scope>
</reference>
<feature type="transmembrane region" description="Helical" evidence="1">
    <location>
        <begin position="20"/>
        <end position="40"/>
    </location>
</feature>
<reference evidence="2" key="1">
    <citation type="submission" date="2014-11" db="EMBL/GenBank/DDBJ databases">
        <authorList>
            <person name="Amaro Gonzalez C."/>
        </authorList>
    </citation>
    <scope>NUCLEOTIDE SEQUENCE</scope>
</reference>